<dbReference type="Gene3D" id="3.10.129.10">
    <property type="entry name" value="Hotdog Thioesterase"/>
    <property type="match status" value="1"/>
</dbReference>
<dbReference type="SUPFAM" id="SSF54637">
    <property type="entry name" value="Thioesterase/thiol ester dehydrase-isomerase"/>
    <property type="match status" value="1"/>
</dbReference>
<reference evidence="3 4" key="1">
    <citation type="submission" date="2018-06" db="EMBL/GenBank/DDBJ databases">
        <title>Extensive metabolic versatility and redundancy in microbially diverse, dynamic hydrothermal sediments.</title>
        <authorList>
            <person name="Dombrowski N."/>
            <person name="Teske A."/>
            <person name="Baker B.J."/>
        </authorList>
    </citation>
    <scope>NUCLEOTIDE SEQUENCE [LARGE SCALE GENOMIC DNA]</scope>
    <source>
        <strain evidence="3">B19_G9</strain>
    </source>
</reference>
<dbReference type="CDD" id="cd03443">
    <property type="entry name" value="PaaI_thioesterase"/>
    <property type="match status" value="1"/>
</dbReference>
<name>A0A662DIG3_UNCAE</name>
<comment type="caution">
    <text evidence="3">The sequence shown here is derived from an EMBL/GenBank/DDBJ whole genome shotgun (WGS) entry which is preliminary data.</text>
</comment>
<dbReference type="InterPro" id="IPR003736">
    <property type="entry name" value="PAAI_dom"/>
</dbReference>
<feature type="domain" description="Thioesterase" evidence="2">
    <location>
        <begin position="49"/>
        <end position="122"/>
    </location>
</feature>
<dbReference type="InterPro" id="IPR052723">
    <property type="entry name" value="Acyl-CoA_thioesterase_PaaI"/>
</dbReference>
<dbReference type="PANTHER" id="PTHR42856">
    <property type="entry name" value="ACYL-COENZYME A THIOESTERASE PAAI"/>
    <property type="match status" value="1"/>
</dbReference>
<evidence type="ECO:0000256" key="1">
    <source>
        <dbReference type="ARBA" id="ARBA00022801"/>
    </source>
</evidence>
<proteinExistence type="predicted"/>
<gene>
    <name evidence="3" type="ORF">DRI96_01675</name>
</gene>
<keyword evidence="1" id="KW-0378">Hydrolase</keyword>
<dbReference type="AlphaFoldDB" id="A0A662DIG3"/>
<protein>
    <submittedName>
        <fullName evidence="3">Phenylacetic acid degradation protein</fullName>
    </submittedName>
</protein>
<dbReference type="Proteomes" id="UP000267654">
    <property type="component" value="Unassembled WGS sequence"/>
</dbReference>
<dbReference type="NCBIfam" id="TIGR00369">
    <property type="entry name" value="unchar_dom_1"/>
    <property type="match status" value="1"/>
</dbReference>
<dbReference type="Pfam" id="PF03061">
    <property type="entry name" value="4HBT"/>
    <property type="match status" value="1"/>
</dbReference>
<dbReference type="PANTHER" id="PTHR42856:SF1">
    <property type="entry name" value="ACYL-COENZYME A THIOESTERASE PAAI"/>
    <property type="match status" value="1"/>
</dbReference>
<organism evidence="3 4">
    <name type="scientific">Aerophobetes bacterium</name>
    <dbReference type="NCBI Taxonomy" id="2030807"/>
    <lineage>
        <taxon>Bacteria</taxon>
        <taxon>Candidatus Aerophobota</taxon>
    </lineage>
</organism>
<sequence length="134" mass="14827">MENSSFLQFEQRVKKDPYANFLGIKLDKVEKGYARVSMVIKEDFCNFLGYIHGGVIFSLADQAFAAASNSRGVVSLALQMSISYIRAPSVGDTLIAEAKEEHVGSKIGLYQIKVMNSSNQLIAEAQGIVYRKQK</sequence>
<dbReference type="InterPro" id="IPR029069">
    <property type="entry name" value="HotDog_dom_sf"/>
</dbReference>
<accession>A0A662DIG3</accession>
<evidence type="ECO:0000313" key="4">
    <source>
        <dbReference type="Proteomes" id="UP000267654"/>
    </source>
</evidence>
<evidence type="ECO:0000313" key="3">
    <source>
        <dbReference type="EMBL" id="RLE14297.1"/>
    </source>
</evidence>
<dbReference type="GO" id="GO:0016289">
    <property type="term" value="F:acyl-CoA hydrolase activity"/>
    <property type="evidence" value="ECO:0007669"/>
    <property type="project" value="TreeGrafter"/>
</dbReference>
<evidence type="ECO:0000259" key="2">
    <source>
        <dbReference type="Pfam" id="PF03061"/>
    </source>
</evidence>
<dbReference type="EMBL" id="QMQB01000044">
    <property type="protein sequence ID" value="RLE14297.1"/>
    <property type="molecule type" value="Genomic_DNA"/>
</dbReference>
<dbReference type="InterPro" id="IPR006683">
    <property type="entry name" value="Thioestr_dom"/>
</dbReference>